<dbReference type="PANTHER" id="PTHR46268:SF6">
    <property type="entry name" value="UNIVERSAL STRESS PROTEIN UP12"/>
    <property type="match status" value="1"/>
</dbReference>
<organism evidence="3 4">
    <name type="scientific">Neolewinella marina</name>
    <dbReference type="NCBI Taxonomy" id="438751"/>
    <lineage>
        <taxon>Bacteria</taxon>
        <taxon>Pseudomonadati</taxon>
        <taxon>Bacteroidota</taxon>
        <taxon>Saprospiria</taxon>
        <taxon>Saprospirales</taxon>
        <taxon>Lewinellaceae</taxon>
        <taxon>Neolewinella</taxon>
    </lineage>
</organism>
<proteinExistence type="inferred from homology"/>
<dbReference type="InterPro" id="IPR006016">
    <property type="entry name" value="UspA"/>
</dbReference>
<dbReference type="Pfam" id="PF00582">
    <property type="entry name" value="Usp"/>
    <property type="match status" value="1"/>
</dbReference>
<name>A0A2G0CCD3_9BACT</name>
<evidence type="ECO:0000259" key="2">
    <source>
        <dbReference type="Pfam" id="PF00582"/>
    </source>
</evidence>
<dbReference type="SUPFAM" id="SSF52402">
    <property type="entry name" value="Adenine nucleotide alpha hydrolases-like"/>
    <property type="match status" value="2"/>
</dbReference>
<feature type="domain" description="UspA" evidence="2">
    <location>
        <begin position="6"/>
        <end position="149"/>
    </location>
</feature>
<dbReference type="CDD" id="cd00293">
    <property type="entry name" value="USP-like"/>
    <property type="match status" value="1"/>
</dbReference>
<evidence type="ECO:0000313" key="4">
    <source>
        <dbReference type="Proteomes" id="UP000226437"/>
    </source>
</evidence>
<reference evidence="3 4" key="1">
    <citation type="submission" date="2017-10" db="EMBL/GenBank/DDBJ databases">
        <title>The draft genome sequence of Lewinella marina KCTC 32374.</title>
        <authorList>
            <person name="Wang K."/>
        </authorList>
    </citation>
    <scope>NUCLEOTIDE SEQUENCE [LARGE SCALE GENOMIC DNA]</scope>
    <source>
        <strain evidence="3 4">MKG-38</strain>
    </source>
</reference>
<evidence type="ECO:0000256" key="1">
    <source>
        <dbReference type="ARBA" id="ARBA00008791"/>
    </source>
</evidence>
<accession>A0A2G0CCD3</accession>
<protein>
    <recommendedName>
        <fullName evidence="2">UspA domain-containing protein</fullName>
    </recommendedName>
</protein>
<dbReference type="EMBL" id="PDLO01000007">
    <property type="protein sequence ID" value="PHK97633.1"/>
    <property type="molecule type" value="Genomic_DNA"/>
</dbReference>
<dbReference type="RefSeq" id="WP_099107287.1">
    <property type="nucleotide sequence ID" value="NZ_JAATJF010000005.1"/>
</dbReference>
<dbReference type="InterPro" id="IPR006015">
    <property type="entry name" value="Universal_stress_UspA"/>
</dbReference>
<dbReference type="AlphaFoldDB" id="A0A2G0CCD3"/>
<comment type="similarity">
    <text evidence="1">Belongs to the universal stress protein A family.</text>
</comment>
<dbReference type="OrthoDB" id="9788959at2"/>
<dbReference type="Proteomes" id="UP000226437">
    <property type="component" value="Unassembled WGS sequence"/>
</dbReference>
<comment type="caution">
    <text evidence="3">The sequence shown here is derived from an EMBL/GenBank/DDBJ whole genome shotgun (WGS) entry which is preliminary data.</text>
</comment>
<dbReference type="PANTHER" id="PTHR46268">
    <property type="entry name" value="STRESS RESPONSE PROTEIN NHAX"/>
    <property type="match status" value="1"/>
</dbReference>
<keyword evidence="4" id="KW-1185">Reference proteome</keyword>
<dbReference type="PRINTS" id="PR01438">
    <property type="entry name" value="UNVRSLSTRESS"/>
</dbReference>
<gene>
    <name evidence="3" type="ORF">CGL56_14460</name>
</gene>
<dbReference type="Gene3D" id="3.40.50.12370">
    <property type="match status" value="1"/>
</dbReference>
<evidence type="ECO:0000313" key="3">
    <source>
        <dbReference type="EMBL" id="PHK97633.1"/>
    </source>
</evidence>
<sequence>MKKITSILVPTDFGPAALNAYRYALRMADTLGATIDLLYVIPPTPANMGYGSFVDQLSITLQKEAREEVVAFSKQGITEVGKDLNKVPGIRTFVRAGELGFCLRQHVEHEGSQLIIMGTSGSHGNWDDILGTNTSSLVNRAPCPVLVIPSGAPYTSLESVCFATDLHSAGAFQARKILQALRPFRPNLHFLHVNTDEGEAGEFDLELLREMFDRPEYGYRATFTDRMAADTIGAIFAYAFENKCSMVIMHRPERPWFQKLLRKSNTKEAVLRARLPLLILTTDHIMAQEGTARSAVAQRPDGMPS</sequence>